<name>A0A9X1FXN3_9RHOB</name>
<evidence type="ECO:0000256" key="2">
    <source>
        <dbReference type="SAM" id="Phobius"/>
    </source>
</evidence>
<keyword evidence="2" id="KW-0812">Transmembrane</keyword>
<dbReference type="PANTHER" id="PTHR30329">
    <property type="entry name" value="STATOR ELEMENT OF FLAGELLAR MOTOR COMPLEX"/>
    <property type="match status" value="1"/>
</dbReference>
<dbReference type="InterPro" id="IPR050330">
    <property type="entry name" value="Bact_OuterMem_StrucFunc"/>
</dbReference>
<evidence type="ECO:0000313" key="4">
    <source>
        <dbReference type="EMBL" id="MBW4709187.1"/>
    </source>
</evidence>
<reference evidence="4" key="1">
    <citation type="submission" date="2021-07" db="EMBL/GenBank/DDBJ databases">
        <title>Roseobacter insulae sp. nov., isolated from a tidal flat.</title>
        <authorList>
            <person name="Park S."/>
            <person name="Yoon J.-H."/>
        </authorList>
    </citation>
    <scope>NUCLEOTIDE SEQUENCE</scope>
    <source>
        <strain evidence="4">YSTF-M11</strain>
    </source>
</reference>
<keyword evidence="2" id="KW-1133">Transmembrane helix</keyword>
<keyword evidence="5" id="KW-1185">Reference proteome</keyword>
<dbReference type="Pfam" id="PF00691">
    <property type="entry name" value="OmpA"/>
    <property type="match status" value="1"/>
</dbReference>
<proteinExistence type="predicted"/>
<protein>
    <submittedName>
        <fullName evidence="4">OmpA family protein</fullName>
    </submittedName>
</protein>
<feature type="transmembrane region" description="Helical" evidence="2">
    <location>
        <begin position="20"/>
        <end position="43"/>
    </location>
</feature>
<evidence type="ECO:0000313" key="5">
    <source>
        <dbReference type="Proteomes" id="UP001138661"/>
    </source>
</evidence>
<organism evidence="4 5">
    <name type="scientific">Roseobacter insulae</name>
    <dbReference type="NCBI Taxonomy" id="2859783"/>
    <lineage>
        <taxon>Bacteria</taxon>
        <taxon>Pseudomonadati</taxon>
        <taxon>Pseudomonadota</taxon>
        <taxon>Alphaproteobacteria</taxon>
        <taxon>Rhodobacterales</taxon>
        <taxon>Roseobacteraceae</taxon>
        <taxon>Roseobacter</taxon>
    </lineage>
</organism>
<dbReference type="InterPro" id="IPR006665">
    <property type="entry name" value="OmpA-like"/>
</dbReference>
<dbReference type="AlphaFoldDB" id="A0A9X1FXN3"/>
<dbReference type="GO" id="GO:0016020">
    <property type="term" value="C:membrane"/>
    <property type="evidence" value="ECO:0007669"/>
    <property type="project" value="UniProtKB-UniRule"/>
</dbReference>
<evidence type="ECO:0000256" key="1">
    <source>
        <dbReference type="PROSITE-ProRule" id="PRU00473"/>
    </source>
</evidence>
<feature type="transmembrane region" description="Helical" evidence="2">
    <location>
        <begin position="82"/>
        <end position="106"/>
    </location>
</feature>
<comment type="caution">
    <text evidence="4">The sequence shown here is derived from an EMBL/GenBank/DDBJ whole genome shotgun (WGS) entry which is preliminary data.</text>
</comment>
<keyword evidence="1 2" id="KW-0472">Membrane</keyword>
<accession>A0A9X1FXN3</accession>
<feature type="transmembrane region" description="Helical" evidence="2">
    <location>
        <begin position="173"/>
        <end position="196"/>
    </location>
</feature>
<dbReference type="CDD" id="cd07185">
    <property type="entry name" value="OmpA_C-like"/>
    <property type="match status" value="1"/>
</dbReference>
<dbReference type="Proteomes" id="UP001138661">
    <property type="component" value="Unassembled WGS sequence"/>
</dbReference>
<dbReference type="RefSeq" id="WP_219504449.1">
    <property type="nucleotide sequence ID" value="NZ_JAHXDN010000004.1"/>
</dbReference>
<sequence>MTTDPAILIEQLGPLQGTWLMMLAILSLAALLLMTFDFLAPLLDRGASRLLGIFTAVFSALAIAYLYWQVHENPFWLDLNRWVLWLSGAAIIGLLAYFIIAGVLSVEDATGRKTNRGFRLEPDSRAVLNGTYTGQDARRILEVPPANEREYFRYSGNDERFVWTRGSRLASSFLVGAAYVFATGALILAIGVQAIAMSRGPVKITIGDVVQFDTGEARVTDTGKAVLQTVADDIRRFRASRVMITGYADSRGDAASNQSLSEARARAVAAFLRAADTGATYITRGKGEDTAAGAEEGLKGEARALAQAWNRRVEFEVRP</sequence>
<dbReference type="PANTHER" id="PTHR30329:SF21">
    <property type="entry name" value="LIPOPROTEIN YIAD-RELATED"/>
    <property type="match status" value="1"/>
</dbReference>
<evidence type="ECO:0000259" key="3">
    <source>
        <dbReference type="PROSITE" id="PS51123"/>
    </source>
</evidence>
<dbReference type="EMBL" id="JAHXDN010000004">
    <property type="protein sequence ID" value="MBW4709187.1"/>
    <property type="molecule type" value="Genomic_DNA"/>
</dbReference>
<feature type="transmembrane region" description="Helical" evidence="2">
    <location>
        <begin position="50"/>
        <end position="70"/>
    </location>
</feature>
<dbReference type="PROSITE" id="PS51123">
    <property type="entry name" value="OMPA_2"/>
    <property type="match status" value="1"/>
</dbReference>
<feature type="domain" description="OmpA-like" evidence="3">
    <location>
        <begin position="199"/>
        <end position="319"/>
    </location>
</feature>
<gene>
    <name evidence="4" type="ORF">KX928_15450</name>
</gene>